<feature type="non-terminal residue" evidence="1">
    <location>
        <position position="1"/>
    </location>
</feature>
<keyword evidence="3" id="KW-1185">Reference proteome</keyword>
<dbReference type="EMBL" id="CAJNOQ010018300">
    <property type="protein sequence ID" value="CAF1424921.1"/>
    <property type="molecule type" value="Genomic_DNA"/>
</dbReference>
<organism evidence="1 3">
    <name type="scientific">Didymodactylos carnosus</name>
    <dbReference type="NCBI Taxonomy" id="1234261"/>
    <lineage>
        <taxon>Eukaryota</taxon>
        <taxon>Metazoa</taxon>
        <taxon>Spiralia</taxon>
        <taxon>Gnathifera</taxon>
        <taxon>Rotifera</taxon>
        <taxon>Eurotatoria</taxon>
        <taxon>Bdelloidea</taxon>
        <taxon>Philodinida</taxon>
        <taxon>Philodinidae</taxon>
        <taxon>Didymodactylos</taxon>
    </lineage>
</organism>
<gene>
    <name evidence="1" type="ORF">GPM918_LOCUS33817</name>
    <name evidence="2" type="ORF">SRO942_LOCUS34506</name>
</gene>
<reference evidence="1" key="1">
    <citation type="submission" date="2021-02" db="EMBL/GenBank/DDBJ databases">
        <authorList>
            <person name="Nowell W R."/>
        </authorList>
    </citation>
    <scope>NUCLEOTIDE SEQUENCE</scope>
</reference>
<comment type="caution">
    <text evidence="1">The sequence shown here is derived from an EMBL/GenBank/DDBJ whole genome shotgun (WGS) entry which is preliminary data.</text>
</comment>
<name>A0A815MM99_9BILA</name>
<dbReference type="Proteomes" id="UP000681722">
    <property type="component" value="Unassembled WGS sequence"/>
</dbReference>
<dbReference type="Proteomes" id="UP000663829">
    <property type="component" value="Unassembled WGS sequence"/>
</dbReference>
<dbReference type="EMBL" id="CAJOBC010083730">
    <property type="protein sequence ID" value="CAF4306014.1"/>
    <property type="molecule type" value="Genomic_DNA"/>
</dbReference>
<accession>A0A815MM99</accession>
<evidence type="ECO:0000313" key="2">
    <source>
        <dbReference type="EMBL" id="CAF4306014.1"/>
    </source>
</evidence>
<evidence type="ECO:0000313" key="3">
    <source>
        <dbReference type="Proteomes" id="UP000663829"/>
    </source>
</evidence>
<evidence type="ECO:0000313" key="1">
    <source>
        <dbReference type="EMBL" id="CAF1424921.1"/>
    </source>
</evidence>
<sequence>QADIDLQNLFSKALKTDNDRQVLVSIEQRLPAFLDLEIAIIKMYTIILNLKTVDKIQ</sequence>
<proteinExistence type="predicted"/>
<dbReference type="AlphaFoldDB" id="A0A815MM99"/>
<dbReference type="OrthoDB" id="10569958at2759"/>
<protein>
    <submittedName>
        <fullName evidence="1">Uncharacterized protein</fullName>
    </submittedName>
</protein>